<evidence type="ECO:0000313" key="2">
    <source>
        <dbReference type="EMBL" id="MBA0613937.1"/>
    </source>
</evidence>
<protein>
    <recommendedName>
        <fullName evidence="1">DUF4283 domain-containing protein</fullName>
    </recommendedName>
</protein>
<dbReference type="EMBL" id="JABFAC010000005">
    <property type="protein sequence ID" value="MBA0613937.1"/>
    <property type="molecule type" value="Genomic_DNA"/>
</dbReference>
<dbReference type="AlphaFoldDB" id="A0A7J8RJ95"/>
<evidence type="ECO:0000313" key="3">
    <source>
        <dbReference type="Proteomes" id="UP000593561"/>
    </source>
</evidence>
<keyword evidence="3" id="KW-1185">Reference proteome</keyword>
<dbReference type="InterPro" id="IPR025558">
    <property type="entry name" value="DUF4283"/>
</dbReference>
<gene>
    <name evidence="2" type="ORF">Godav_014291</name>
</gene>
<feature type="domain" description="DUF4283" evidence="1">
    <location>
        <begin position="32"/>
        <end position="87"/>
    </location>
</feature>
<name>A0A7J8RJ95_GOSDV</name>
<evidence type="ECO:0000259" key="1">
    <source>
        <dbReference type="Pfam" id="PF14111"/>
    </source>
</evidence>
<accession>A0A7J8RJ95</accession>
<sequence>MNEELAELNIEDREEEDALLLPIDPGFQIVAYEHCSVGYFLTSIIHYQAMKNTMTNLWHLLGGVHISYLGVKRFLFKFFHEMDVERVSVAIQLGTFIGKFLEYDSKQINCGVRSYLRIRVKIDHIEHNFEEDPIVNVEGKKRPRIVLVVPNVSELADSIGTLAEQQNALSNQLSVATKGQHSRAQ</sequence>
<dbReference type="Proteomes" id="UP000593561">
    <property type="component" value="Unassembled WGS sequence"/>
</dbReference>
<comment type="caution">
    <text evidence="2">The sequence shown here is derived from an EMBL/GenBank/DDBJ whole genome shotgun (WGS) entry which is preliminary data.</text>
</comment>
<proteinExistence type="predicted"/>
<dbReference type="Pfam" id="PF14111">
    <property type="entry name" value="DUF4283"/>
    <property type="match status" value="1"/>
</dbReference>
<reference evidence="2 3" key="1">
    <citation type="journal article" date="2019" name="Genome Biol. Evol.">
        <title>Insights into the evolution of the New World diploid cottons (Gossypium, subgenus Houzingenia) based on genome sequencing.</title>
        <authorList>
            <person name="Grover C.E."/>
            <person name="Arick M.A. 2nd"/>
            <person name="Thrash A."/>
            <person name="Conover J.L."/>
            <person name="Sanders W.S."/>
            <person name="Peterson D.G."/>
            <person name="Frelichowski J.E."/>
            <person name="Scheffler J.A."/>
            <person name="Scheffler B.E."/>
            <person name="Wendel J.F."/>
        </authorList>
    </citation>
    <scope>NUCLEOTIDE SEQUENCE [LARGE SCALE GENOMIC DNA]</scope>
    <source>
        <strain evidence="2">27</strain>
        <tissue evidence="2">Leaf</tissue>
    </source>
</reference>
<organism evidence="2 3">
    <name type="scientific">Gossypium davidsonii</name>
    <name type="common">Davidson's cotton</name>
    <name type="synonym">Gossypium klotzschianum subsp. davidsonii</name>
    <dbReference type="NCBI Taxonomy" id="34287"/>
    <lineage>
        <taxon>Eukaryota</taxon>
        <taxon>Viridiplantae</taxon>
        <taxon>Streptophyta</taxon>
        <taxon>Embryophyta</taxon>
        <taxon>Tracheophyta</taxon>
        <taxon>Spermatophyta</taxon>
        <taxon>Magnoliopsida</taxon>
        <taxon>eudicotyledons</taxon>
        <taxon>Gunneridae</taxon>
        <taxon>Pentapetalae</taxon>
        <taxon>rosids</taxon>
        <taxon>malvids</taxon>
        <taxon>Malvales</taxon>
        <taxon>Malvaceae</taxon>
        <taxon>Malvoideae</taxon>
        <taxon>Gossypium</taxon>
    </lineage>
</organism>